<evidence type="ECO:0000313" key="2">
    <source>
        <dbReference type="EMBL" id="WNM28146.1"/>
    </source>
</evidence>
<name>A0AA96FC65_9MICO</name>
<sequence length="805" mass="88326">MDEPEVIRFFADPVNEAPVVERHMALLAEMRLEGENHAEYVNRMPSFIEAQSGEIRRLTADADAFDVVELLRMYVQGFVVNGALTAAVDGIAGAFQVVATLMAGRGYREPERPLPAHALAADIPLIHKMAVQILVAAGAVTSELAEREQHGSLSKLAADYAHQQLSVHVLGYPHYTDQIERDIFDGFDEDLRNTAGFTYAEAIIVRDTITEILNERFNASLQGVPDPTPDDDGRVPFERLWDHVTSPSHLTARPAQRCSVTACEVAARARLPVAVVGAIMDAFAIELAADDVGISLLQHHLDATEPVRGKQLLKHGETYASIGLPLGSGSLRLHLEDPLKADAKTWRKFQRHRGAVCEREAVRHISQLIRSDPAHTNVEYYFPKDGMPATALGRSCADPAKVGETAEADALYVVEDVALCVEAKGRSVSVQAKAGHVQRLTRDLKQIVGDGVRQASRLEELIEVNGGLWLGNRTWLDLSQIREIRSIVVSLDHVAPLAAAGSELVRANVISSDRFAWVTSLHDLAVIADVLDRPAEFLLYLRRRTERAVALKCSALDELDMLMAFLAGDLVTPTDPTELHEKCPHIDPPTQAQLDQYRLDTAPTVISTYTQPLDAWESQFEKWAYSTFPKPTFRANPRILKIVDFLLAGFKPGWLRASADLLNLSMHMQVHVAGSIKRVLQATRADGRSHNLAIVQPNPWGFPLLAVFTCPTQGDFPYALDALDKYASAKAAQFGADRALGVMYSARGAVIAVRYVSDPATSGVDNFAAAAELGLDAALAANASLPPSARRSTRRLRGERRDRRR</sequence>
<dbReference type="RefSeq" id="WP_313544448.1">
    <property type="nucleotide sequence ID" value="NZ_CP134880.1"/>
</dbReference>
<feature type="compositionally biased region" description="Basic residues" evidence="1">
    <location>
        <begin position="791"/>
        <end position="805"/>
    </location>
</feature>
<proteinExistence type="predicted"/>
<evidence type="ECO:0000256" key="1">
    <source>
        <dbReference type="SAM" id="MobiDB-lite"/>
    </source>
</evidence>
<feature type="region of interest" description="Disordered" evidence="1">
    <location>
        <begin position="786"/>
        <end position="805"/>
    </location>
</feature>
<dbReference type="EMBL" id="CP134880">
    <property type="protein sequence ID" value="WNM28146.1"/>
    <property type="molecule type" value="Genomic_DNA"/>
</dbReference>
<reference evidence="2" key="1">
    <citation type="submission" date="2023-09" db="EMBL/GenBank/DDBJ databases">
        <title>Demequina sp. a novel bacteria isolated from Capsicum annuum.</title>
        <authorList>
            <person name="Humaira Z."/>
            <person name="Lee J."/>
            <person name="Cho D."/>
        </authorList>
    </citation>
    <scope>NUCLEOTIDE SEQUENCE</scope>
    <source>
        <strain evidence="2">PMTSA13</strain>
    </source>
</reference>
<gene>
    <name evidence="2" type="ORF">RN607_03845</name>
</gene>
<dbReference type="Proteomes" id="UP001303408">
    <property type="component" value="Chromosome"/>
</dbReference>
<dbReference type="KEGG" id="dcp:RN607_03845"/>
<accession>A0AA96FC65</accession>
<dbReference type="AlphaFoldDB" id="A0AA96FC65"/>
<protein>
    <submittedName>
        <fullName evidence="2">Uncharacterized protein</fullName>
    </submittedName>
</protein>
<organism evidence="2">
    <name type="scientific">Demequina capsici</name>
    <dbReference type="NCBI Taxonomy" id="3075620"/>
    <lineage>
        <taxon>Bacteria</taxon>
        <taxon>Bacillati</taxon>
        <taxon>Actinomycetota</taxon>
        <taxon>Actinomycetes</taxon>
        <taxon>Micrococcales</taxon>
        <taxon>Demequinaceae</taxon>
        <taxon>Demequina</taxon>
    </lineage>
</organism>